<organism evidence="8 9">
    <name type="scientific">Lelliottia aquatilis</name>
    <dbReference type="NCBI Taxonomy" id="2080838"/>
    <lineage>
        <taxon>Bacteria</taxon>
        <taxon>Pseudomonadati</taxon>
        <taxon>Pseudomonadota</taxon>
        <taxon>Gammaproteobacteria</taxon>
        <taxon>Enterobacterales</taxon>
        <taxon>Enterobacteriaceae</taxon>
        <taxon>Lelliottia</taxon>
    </lineage>
</organism>
<keyword evidence="2" id="KW-1029">Fimbrium biogenesis</keyword>
<dbReference type="PANTHER" id="PTHR30349">
    <property type="entry name" value="PHAGE INTEGRASE-RELATED"/>
    <property type="match status" value="1"/>
</dbReference>
<dbReference type="Gene3D" id="1.10.443.10">
    <property type="entry name" value="Intergrase catalytic core"/>
    <property type="match status" value="1"/>
</dbReference>
<dbReference type="Proteomes" id="UP000237025">
    <property type="component" value="Unassembled WGS sequence"/>
</dbReference>
<dbReference type="NCBIfam" id="NF007370">
    <property type="entry name" value="PRK09870.1"/>
    <property type="match status" value="1"/>
</dbReference>
<dbReference type="InterPro" id="IPR002104">
    <property type="entry name" value="Integrase_catalytic"/>
</dbReference>
<evidence type="ECO:0000313" key="8">
    <source>
        <dbReference type="EMBL" id="POZ18938.1"/>
    </source>
</evidence>
<feature type="domain" description="Tyr recombinase" evidence="7">
    <location>
        <begin position="3"/>
        <end position="184"/>
    </location>
</feature>
<dbReference type="InterPro" id="IPR050090">
    <property type="entry name" value="Tyrosine_recombinase_XerCD"/>
</dbReference>
<evidence type="ECO:0000256" key="6">
    <source>
        <dbReference type="ARBA" id="ARBA00023172"/>
    </source>
</evidence>
<evidence type="ECO:0000256" key="3">
    <source>
        <dbReference type="ARBA" id="ARBA00022908"/>
    </source>
</evidence>
<keyword evidence="5" id="KW-0804">Transcription</keyword>
<dbReference type="InterPro" id="IPR013762">
    <property type="entry name" value="Integrase-like_cat_sf"/>
</dbReference>
<evidence type="ECO:0000256" key="5">
    <source>
        <dbReference type="ARBA" id="ARBA00023163"/>
    </source>
</evidence>
<reference evidence="8 9" key="1">
    <citation type="submission" date="2018-02" db="EMBL/GenBank/DDBJ databases">
        <title>Lelliotia aquatilis sp. nov., isolated from drinking water.</title>
        <authorList>
            <person name="Kaempfer P."/>
            <person name="Glaeser S."/>
            <person name="Exner M."/>
            <person name="Doijad S."/>
            <person name="Chakraborty T."/>
        </authorList>
    </citation>
    <scope>NUCLEOTIDE SEQUENCE [LARGE SCALE GENOMIC DNA]</scope>
    <source>
        <strain evidence="8 9">6331-17</strain>
    </source>
</reference>
<comment type="caution">
    <text evidence="8">The sequence shown here is derived from an EMBL/GenBank/DDBJ whole genome shotgun (WGS) entry which is preliminary data.</text>
</comment>
<gene>
    <name evidence="8" type="ORF">C3712_22280</name>
</gene>
<evidence type="ECO:0000256" key="1">
    <source>
        <dbReference type="ARBA" id="ARBA00008857"/>
    </source>
</evidence>
<name>A0ABX4ZWC6_9ENTR</name>
<sequence>MTKQRRYLTQGEVEQLLEAAKAGSSPERDYCFILMSFVHGFRVSEARHLTLSDIDMQEGCLYIHRLKQGFSTTHPLLAKELKALKAWLKVRRTLKGSETDWLFLSKRGGPLSRQRLYQLIQDLGERAGISVCSHPHMLRHACGFALADRGVDTRLIQDYLGHRNIRHTVRYTASNAGRFEGVWRLKNKQKKLHLGPNCYLI</sequence>
<keyword evidence="4" id="KW-0805">Transcription regulation</keyword>
<dbReference type="RefSeq" id="WP_103948174.1">
    <property type="nucleotide sequence ID" value="NZ_PQVR01000024.1"/>
</dbReference>
<dbReference type="PROSITE" id="PS51898">
    <property type="entry name" value="TYR_RECOMBINASE"/>
    <property type="match status" value="1"/>
</dbReference>
<keyword evidence="3" id="KW-0229">DNA integration</keyword>
<dbReference type="NCBIfam" id="NF007371">
    <property type="entry name" value="PRK09871.1"/>
    <property type="match status" value="1"/>
</dbReference>
<evidence type="ECO:0000259" key="7">
    <source>
        <dbReference type="PROSITE" id="PS51898"/>
    </source>
</evidence>
<keyword evidence="6" id="KW-0233">DNA recombination</keyword>
<keyword evidence="9" id="KW-1185">Reference proteome</keyword>
<dbReference type="EMBL" id="PQVW01000026">
    <property type="protein sequence ID" value="POZ18938.1"/>
    <property type="molecule type" value="Genomic_DNA"/>
</dbReference>
<dbReference type="PANTHER" id="PTHR30349:SF62">
    <property type="entry name" value="TYPE 1 FIMBRIAE REGULATORY PROTEIN FIMB-RELATED"/>
    <property type="match status" value="1"/>
</dbReference>
<proteinExistence type="inferred from homology"/>
<comment type="similarity">
    <text evidence="1">Belongs to the 'phage' integrase family.</text>
</comment>
<protein>
    <submittedName>
        <fullName evidence="8">DNA recombinase</fullName>
    </submittedName>
</protein>
<dbReference type="InterPro" id="IPR011010">
    <property type="entry name" value="DNA_brk_join_enz"/>
</dbReference>
<evidence type="ECO:0000313" key="9">
    <source>
        <dbReference type="Proteomes" id="UP000237025"/>
    </source>
</evidence>
<evidence type="ECO:0000256" key="2">
    <source>
        <dbReference type="ARBA" id="ARBA00022558"/>
    </source>
</evidence>
<accession>A0ABX4ZWC6</accession>
<evidence type="ECO:0000256" key="4">
    <source>
        <dbReference type="ARBA" id="ARBA00023015"/>
    </source>
</evidence>
<dbReference type="Pfam" id="PF00589">
    <property type="entry name" value="Phage_integrase"/>
    <property type="match status" value="1"/>
</dbReference>
<dbReference type="SUPFAM" id="SSF56349">
    <property type="entry name" value="DNA breaking-rejoining enzymes"/>
    <property type="match status" value="1"/>
</dbReference>